<name>A0A0D1KBY0_BACIU</name>
<evidence type="ECO:0000313" key="4">
    <source>
        <dbReference type="Proteomes" id="UP000032247"/>
    </source>
</evidence>
<dbReference type="PATRIC" id="fig|1423.173.peg.4424"/>
<evidence type="ECO:0000313" key="3">
    <source>
        <dbReference type="EMBL" id="WEY85710.1"/>
    </source>
</evidence>
<evidence type="ECO:0000313" key="2">
    <source>
        <dbReference type="EMBL" id="KIU05880.1"/>
    </source>
</evidence>
<evidence type="ECO:0000256" key="1">
    <source>
        <dbReference type="SAM" id="Coils"/>
    </source>
</evidence>
<gene>
    <name evidence="3" type="ORF">P5633_05980</name>
    <name evidence="2" type="ORF">SC09_contig4orf00809</name>
</gene>
<feature type="coiled-coil region" evidence="1">
    <location>
        <begin position="6"/>
        <end position="68"/>
    </location>
</feature>
<organism evidence="2 4">
    <name type="scientific">Bacillus subtilis</name>
    <dbReference type="NCBI Taxonomy" id="1423"/>
    <lineage>
        <taxon>Bacteria</taxon>
        <taxon>Bacillati</taxon>
        <taxon>Bacillota</taxon>
        <taxon>Bacilli</taxon>
        <taxon>Bacillales</taxon>
        <taxon>Bacillaceae</taxon>
        <taxon>Bacillus</taxon>
    </lineage>
</organism>
<reference evidence="2 4" key="1">
    <citation type="submission" date="2014-12" db="EMBL/GenBank/DDBJ databases">
        <title>Comparative genome analysis of Bacillus coagulans HM-08, Clostridium butyricum HM-68, Bacillus subtilis HM-66 and Bacillus licheniformis BL-09.</title>
        <authorList>
            <person name="Zhang H."/>
        </authorList>
    </citation>
    <scope>NUCLEOTIDE SEQUENCE [LARGE SCALE GENOMIC DNA]</scope>
    <source>
        <strain evidence="2 4">HM-66</strain>
    </source>
</reference>
<keyword evidence="1" id="KW-0175">Coiled coil</keyword>
<dbReference type="AlphaFoldDB" id="A0A0D1KBY0"/>
<accession>A0A0D1KBY0</accession>
<dbReference type="Proteomes" id="UP000032247">
    <property type="component" value="Unassembled WGS sequence"/>
</dbReference>
<sequence length="68" mass="7774">MNVNPIELHQLIIEDLKQQNSILSEQRSTQVAINKLALKRIEELQGTVAQLELKVKHLEEELGKSSKK</sequence>
<dbReference type="Proteomes" id="UP001214898">
    <property type="component" value="Chromosome"/>
</dbReference>
<reference evidence="3" key="2">
    <citation type="submission" date="2023-03" db="EMBL/GenBank/DDBJ databases">
        <title>Complete genome sequences of 52 Bacillus and Priestia strains isolated from West-African fermentations and 26 reference strains from the DSMZ collection.</title>
        <authorList>
            <person name="Wiedenbein E.S."/>
            <person name="Canoy T.S."/>
            <person name="Hui Y."/>
            <person name="Parkouda C."/>
            <person name="Dawende C."/>
            <person name="Ametefe E."/>
            <person name="Jespersen L."/>
            <person name="Nielsen D.S."/>
        </authorList>
    </citation>
    <scope>NUCLEOTIDE SEQUENCE</scope>
    <source>
        <strain evidence="3">PRO56</strain>
    </source>
</reference>
<protein>
    <submittedName>
        <fullName evidence="2">Uncharacterized protein</fullName>
    </submittedName>
</protein>
<dbReference type="EMBL" id="JXBC01000013">
    <property type="protein sequence ID" value="KIU05880.1"/>
    <property type="molecule type" value="Genomic_DNA"/>
</dbReference>
<proteinExistence type="predicted"/>
<dbReference type="EMBL" id="CP120576">
    <property type="protein sequence ID" value="WEY85710.1"/>
    <property type="molecule type" value="Genomic_DNA"/>
</dbReference>